<dbReference type="InterPro" id="IPR045866">
    <property type="entry name" value="FAM210A/B-like"/>
</dbReference>
<evidence type="ECO:0000256" key="1">
    <source>
        <dbReference type="SAM" id="MobiDB-lite"/>
    </source>
</evidence>
<reference evidence="4" key="1">
    <citation type="submission" date="2019-10" db="EMBL/GenBank/DDBJ databases">
        <authorList>
            <person name="Nor Muhammad N."/>
        </authorList>
    </citation>
    <scope>NUCLEOTIDE SEQUENCE</scope>
</reference>
<evidence type="ECO:0000259" key="3">
    <source>
        <dbReference type="Pfam" id="PF06916"/>
    </source>
</evidence>
<organism evidence="4">
    <name type="scientific">Ganoderma boninense</name>
    <dbReference type="NCBI Taxonomy" id="34458"/>
    <lineage>
        <taxon>Eukaryota</taxon>
        <taxon>Fungi</taxon>
        <taxon>Dikarya</taxon>
        <taxon>Basidiomycota</taxon>
        <taxon>Agaricomycotina</taxon>
        <taxon>Agaricomycetes</taxon>
        <taxon>Polyporales</taxon>
        <taxon>Polyporaceae</taxon>
        <taxon>Ganoderma</taxon>
    </lineage>
</organism>
<dbReference type="GO" id="GO:0005739">
    <property type="term" value="C:mitochondrion"/>
    <property type="evidence" value="ECO:0007669"/>
    <property type="project" value="TreeGrafter"/>
</dbReference>
<proteinExistence type="predicted"/>
<keyword evidence="2" id="KW-1133">Transmembrane helix</keyword>
<feature type="transmembrane region" description="Helical" evidence="2">
    <location>
        <begin position="90"/>
        <end position="113"/>
    </location>
</feature>
<dbReference type="PANTHER" id="PTHR21377:SF0">
    <property type="entry name" value="PROTEIN FAM210B, MITOCHONDRIAL"/>
    <property type="match status" value="1"/>
</dbReference>
<accession>A0A5K1JYZ2</accession>
<gene>
    <name evidence="4" type="primary">Q4X1Y0</name>
</gene>
<evidence type="ECO:0000256" key="2">
    <source>
        <dbReference type="SAM" id="Phobius"/>
    </source>
</evidence>
<keyword evidence="2" id="KW-0472">Membrane</keyword>
<dbReference type="PANTHER" id="PTHR21377">
    <property type="entry name" value="PROTEIN FAM210B, MITOCHONDRIAL"/>
    <property type="match status" value="1"/>
</dbReference>
<feature type="region of interest" description="Disordered" evidence="1">
    <location>
        <begin position="208"/>
        <end position="227"/>
    </location>
</feature>
<keyword evidence="2" id="KW-0812">Transmembrane</keyword>
<dbReference type="EMBL" id="LR726886">
    <property type="protein sequence ID" value="VWO98341.1"/>
    <property type="molecule type" value="Genomic_DNA"/>
</dbReference>
<evidence type="ECO:0000313" key="4">
    <source>
        <dbReference type="EMBL" id="VWO98341.1"/>
    </source>
</evidence>
<feature type="compositionally biased region" description="Basic and acidic residues" evidence="1">
    <location>
        <begin position="215"/>
        <end position="227"/>
    </location>
</feature>
<protein>
    <submittedName>
        <fullName evidence="4">Polyadenylation factor subunit 2</fullName>
    </submittedName>
</protein>
<dbReference type="InterPro" id="IPR009688">
    <property type="entry name" value="FAM210A/B-like_dom"/>
</dbReference>
<dbReference type="Pfam" id="PF06916">
    <property type="entry name" value="FAM210A-B_dom"/>
    <property type="match status" value="1"/>
</dbReference>
<dbReference type="AlphaFoldDB" id="A0A5K1JYZ2"/>
<feature type="region of interest" description="Disordered" evidence="1">
    <location>
        <begin position="31"/>
        <end position="76"/>
    </location>
</feature>
<sequence length="227" mass="24925">MVRSYILRFPVVRALTSRVSQPLLPLSTRLAPRSGHSVSASRPFSHFPARLTSSPPSSSRNSEEPEPESPHALPPNATLSQRLKHLIKSYGWYALGVYIILSALDFSVAFAAVNVLGAEHVSKVATEVKDYFAGFIHSTPPEPGREQMDPAVSHTASGGHEGLMAMILLAYTIHKTLFLPVRIGLTAGITPKLVHWLRARGWAGSAGARRAAQQMREKMKERRDSRD</sequence>
<feature type="domain" description="DUF1279" evidence="3">
    <location>
        <begin position="81"/>
        <end position="191"/>
    </location>
</feature>
<name>A0A5K1JYZ2_9APHY</name>